<feature type="non-terminal residue" evidence="1">
    <location>
        <position position="121"/>
    </location>
</feature>
<keyword evidence="2" id="KW-1185">Reference proteome</keyword>
<dbReference type="Proteomes" id="UP001165960">
    <property type="component" value="Unassembled WGS sequence"/>
</dbReference>
<organism evidence="1 2">
    <name type="scientific">Entomophthora muscae</name>
    <dbReference type="NCBI Taxonomy" id="34485"/>
    <lineage>
        <taxon>Eukaryota</taxon>
        <taxon>Fungi</taxon>
        <taxon>Fungi incertae sedis</taxon>
        <taxon>Zoopagomycota</taxon>
        <taxon>Entomophthoromycotina</taxon>
        <taxon>Entomophthoromycetes</taxon>
        <taxon>Entomophthorales</taxon>
        <taxon>Entomophthoraceae</taxon>
        <taxon>Entomophthora</taxon>
    </lineage>
</organism>
<protein>
    <submittedName>
        <fullName evidence="1">Uncharacterized protein</fullName>
    </submittedName>
</protein>
<dbReference type="EMBL" id="QTSX02007049">
    <property type="protein sequence ID" value="KAJ9051901.1"/>
    <property type="molecule type" value="Genomic_DNA"/>
</dbReference>
<gene>
    <name evidence="1" type="ORF">DSO57_1039431</name>
</gene>
<sequence length="121" mass="13656">MKTKALELTPSNSRCAPLPVFQVGDMVLYYQHQVGGRAHKSDSLWIGPLKVPSKRDSEYTVKLLSTERPFARVHAKFLHKYTPKANLEGAMLGILISMLFLFVAYWRHISGVKFFSCCGVP</sequence>
<name>A0ACC2RP85_9FUNG</name>
<reference evidence="1" key="1">
    <citation type="submission" date="2022-04" db="EMBL/GenBank/DDBJ databases">
        <title>Genome of the entomopathogenic fungus Entomophthora muscae.</title>
        <authorList>
            <person name="Elya C."/>
            <person name="Lovett B.R."/>
            <person name="Lee E."/>
            <person name="Macias A.M."/>
            <person name="Hajek A.E."/>
            <person name="De Bivort B.L."/>
            <person name="Kasson M.T."/>
            <person name="De Fine Licht H.H."/>
            <person name="Stajich J.E."/>
        </authorList>
    </citation>
    <scope>NUCLEOTIDE SEQUENCE</scope>
    <source>
        <strain evidence="1">Berkeley</strain>
    </source>
</reference>
<evidence type="ECO:0000313" key="1">
    <source>
        <dbReference type="EMBL" id="KAJ9051901.1"/>
    </source>
</evidence>
<evidence type="ECO:0000313" key="2">
    <source>
        <dbReference type="Proteomes" id="UP001165960"/>
    </source>
</evidence>
<proteinExistence type="predicted"/>
<accession>A0ACC2RP85</accession>
<comment type="caution">
    <text evidence="1">The sequence shown here is derived from an EMBL/GenBank/DDBJ whole genome shotgun (WGS) entry which is preliminary data.</text>
</comment>